<evidence type="ECO:0000256" key="1">
    <source>
        <dbReference type="SAM" id="Phobius"/>
    </source>
</evidence>
<feature type="transmembrane region" description="Helical" evidence="1">
    <location>
        <begin position="78"/>
        <end position="97"/>
    </location>
</feature>
<dbReference type="Proteomes" id="UP000012429">
    <property type="component" value="Unassembled WGS sequence"/>
</dbReference>
<accession>N6UWU3</accession>
<dbReference type="RefSeq" id="WP_004121387.1">
    <property type="nucleotide sequence ID" value="NZ_AQHN01000072.1"/>
</dbReference>
<feature type="transmembrane region" description="Helical" evidence="1">
    <location>
        <begin position="21"/>
        <end position="47"/>
    </location>
</feature>
<keyword evidence="3" id="KW-1185">Reference proteome</keyword>
<name>N6UWU3_9HYPH</name>
<dbReference type="InterPro" id="IPR014591">
    <property type="entry name" value="UCP034455"/>
</dbReference>
<dbReference type="STRING" id="363754.RHSP_32838"/>
<sequence length="166" mass="19106">MNERRIHQIFEISILLKGAHALIECIGGLILALVSTQSILRLVNWIVQPELLNDPKDFVASHLHAWVQDFSVGTKNFYAYYLLSHGLVKVLLVIGLLRGKMWAYPASLVALALFIVYQLYRFTDTHGIGLIILTVFDLFVMVLIWHEYRIVRQHVPVRQARGRTQE</sequence>
<reference evidence="2 3" key="1">
    <citation type="journal article" date="2012" name="BMC Genomics">
        <title>Genomic basis of broad host range and environmental adaptability of Rhizobium tropici CIAT 899 and Rhizobium sp. PRF 81 which are used in inoculants for common bean (Phaseolus vulgaris L.).</title>
        <authorList>
            <person name="Ormeno-Orrillo E."/>
            <person name="Menna P."/>
            <person name="Almeida L.G."/>
            <person name="Ollero F.J."/>
            <person name="Nicolas M.F."/>
            <person name="Pains Rodrigues E."/>
            <person name="Shigueyoshi Nakatani A."/>
            <person name="Silva Batista J.S."/>
            <person name="Oliveira Chueire L.M."/>
            <person name="Souza R.C."/>
            <person name="Ribeiro Vasconcelos A.T."/>
            <person name="Megias M."/>
            <person name="Hungria M."/>
            <person name="Martinez-Romero E."/>
        </authorList>
    </citation>
    <scope>NUCLEOTIDE SEQUENCE [LARGE SCALE GENOMIC DNA]</scope>
    <source>
        <strain evidence="2 3">PRF 81</strain>
    </source>
</reference>
<protein>
    <recommendedName>
        <fullName evidence="4">Transmembrane protein</fullName>
    </recommendedName>
</protein>
<dbReference type="AlphaFoldDB" id="N6UWU3"/>
<proteinExistence type="predicted"/>
<evidence type="ECO:0000313" key="2">
    <source>
        <dbReference type="EMBL" id="ENN86125.1"/>
    </source>
</evidence>
<dbReference type="Pfam" id="PF09900">
    <property type="entry name" value="DUF2127"/>
    <property type="match status" value="1"/>
</dbReference>
<keyword evidence="1" id="KW-1133">Transmembrane helix</keyword>
<feature type="transmembrane region" description="Helical" evidence="1">
    <location>
        <begin position="126"/>
        <end position="145"/>
    </location>
</feature>
<dbReference type="OrthoDB" id="8393979at2"/>
<comment type="caution">
    <text evidence="2">The sequence shown here is derived from an EMBL/GenBank/DDBJ whole genome shotgun (WGS) entry which is preliminary data.</text>
</comment>
<organism evidence="2 3">
    <name type="scientific">Rhizobium freirei PRF 81</name>
    <dbReference type="NCBI Taxonomy" id="363754"/>
    <lineage>
        <taxon>Bacteria</taxon>
        <taxon>Pseudomonadati</taxon>
        <taxon>Pseudomonadota</taxon>
        <taxon>Alphaproteobacteria</taxon>
        <taxon>Hyphomicrobiales</taxon>
        <taxon>Rhizobiaceae</taxon>
        <taxon>Rhizobium/Agrobacterium group</taxon>
        <taxon>Rhizobium</taxon>
    </lineage>
</organism>
<keyword evidence="1" id="KW-0812">Transmembrane</keyword>
<dbReference type="InterPro" id="IPR021125">
    <property type="entry name" value="DUF2127"/>
</dbReference>
<evidence type="ECO:0000313" key="3">
    <source>
        <dbReference type="Proteomes" id="UP000012429"/>
    </source>
</evidence>
<gene>
    <name evidence="2" type="ORF">RHSP_32838</name>
</gene>
<keyword evidence="1" id="KW-0472">Membrane</keyword>
<dbReference type="EMBL" id="AQHN01000072">
    <property type="protein sequence ID" value="ENN86125.1"/>
    <property type="molecule type" value="Genomic_DNA"/>
</dbReference>
<feature type="transmembrane region" description="Helical" evidence="1">
    <location>
        <begin position="102"/>
        <end position="120"/>
    </location>
</feature>
<dbReference type="PIRSF" id="PIRSF034455">
    <property type="entry name" value="UCP034455"/>
    <property type="match status" value="1"/>
</dbReference>
<dbReference type="PATRIC" id="fig|363754.4.peg.4084"/>
<evidence type="ECO:0008006" key="4">
    <source>
        <dbReference type="Google" id="ProtNLM"/>
    </source>
</evidence>